<name>A0ABT7FKN8_9RHOB</name>
<dbReference type="EMBL" id="JASNJE010000049">
    <property type="protein sequence ID" value="MDK3075736.1"/>
    <property type="molecule type" value="Genomic_DNA"/>
</dbReference>
<dbReference type="Proteomes" id="UP001227126">
    <property type="component" value="Unassembled WGS sequence"/>
</dbReference>
<comment type="caution">
    <text evidence="1">The sequence shown here is derived from an EMBL/GenBank/DDBJ whole genome shotgun (WGS) entry which is preliminary data.</text>
</comment>
<evidence type="ECO:0000313" key="1">
    <source>
        <dbReference type="EMBL" id="MDK3075736.1"/>
    </source>
</evidence>
<gene>
    <name evidence="1" type="ORF">QO034_21975</name>
</gene>
<reference evidence="1 2" key="1">
    <citation type="submission" date="2023-05" db="EMBL/GenBank/DDBJ databases">
        <title>Sedimentitalea sp. nov. JM2-8.</title>
        <authorList>
            <person name="Huang J."/>
        </authorList>
    </citation>
    <scope>NUCLEOTIDE SEQUENCE [LARGE SCALE GENOMIC DNA]</scope>
    <source>
        <strain evidence="1 2">JM2-8</strain>
    </source>
</reference>
<evidence type="ECO:0000313" key="2">
    <source>
        <dbReference type="Proteomes" id="UP001227126"/>
    </source>
</evidence>
<proteinExistence type="predicted"/>
<evidence type="ECO:0008006" key="3">
    <source>
        <dbReference type="Google" id="ProtNLM"/>
    </source>
</evidence>
<dbReference type="RefSeq" id="WP_284487656.1">
    <property type="nucleotide sequence ID" value="NZ_JASNJE010000049.1"/>
</dbReference>
<protein>
    <recommendedName>
        <fullName evidence="3">MetA-pathway of phenol degradation</fullName>
    </recommendedName>
</protein>
<accession>A0ABT7FKN8</accession>
<organism evidence="1 2">
    <name type="scientific">Sedimentitalea xiamensis</name>
    <dbReference type="NCBI Taxonomy" id="3050037"/>
    <lineage>
        <taxon>Bacteria</taxon>
        <taxon>Pseudomonadati</taxon>
        <taxon>Pseudomonadota</taxon>
        <taxon>Alphaproteobacteria</taxon>
        <taxon>Rhodobacterales</taxon>
        <taxon>Paracoccaceae</taxon>
        <taxon>Sedimentitalea</taxon>
    </lineage>
</organism>
<sequence>MHYPRFVGGAVLATALSNATTPLLAQGDSNCDAACQAARKAANPLADIRAIQTETTIGYRSGTDKEDSYVFQLQPVYSVPLDGANLILRGVFPFMGVQPGAVLPPETIAPSPNNSLVTGLGDTILQAYYAPTPAEGAVSLGYGIQVSLPTRTDDSLAGAGWGAGPAFVLFGQTGDLSWGALLAHIWGENDFSVTTIQPILLYGFGSGWYVGYNNSLTYDWKAASDTEAWQIPLGLTIGRTIVLDEVKGTAMDVSLGWYDLDRKPKGGADSQIKFGLSYFF</sequence>
<keyword evidence="2" id="KW-1185">Reference proteome</keyword>